<dbReference type="EMBL" id="JBGFUD010004205">
    <property type="protein sequence ID" value="MFH4979448.1"/>
    <property type="molecule type" value="Genomic_DNA"/>
</dbReference>
<dbReference type="PANTHER" id="PTHR12997">
    <property type="entry name" value="TYPE I INOSITOL-1,4,5-TRISPHOSPHATE 5-PHOSPHATASE"/>
    <property type="match status" value="1"/>
</dbReference>
<organism evidence="5 6">
    <name type="scientific">Gnathostoma spinigerum</name>
    <dbReference type="NCBI Taxonomy" id="75299"/>
    <lineage>
        <taxon>Eukaryota</taxon>
        <taxon>Metazoa</taxon>
        <taxon>Ecdysozoa</taxon>
        <taxon>Nematoda</taxon>
        <taxon>Chromadorea</taxon>
        <taxon>Rhabditida</taxon>
        <taxon>Spirurina</taxon>
        <taxon>Gnathostomatomorpha</taxon>
        <taxon>Gnathostomatoidea</taxon>
        <taxon>Gnathostomatidae</taxon>
        <taxon>Gnathostoma</taxon>
    </lineage>
</organism>
<dbReference type="FunFam" id="3.60.10.10:FF:000112">
    <property type="entry name" value="Probable type I inositol 1,4,5-trisphosphate 5-phosphatase"/>
    <property type="match status" value="2"/>
</dbReference>
<accession>A0ABD6EHK4</accession>
<dbReference type="EC" id="3.1.3.56" evidence="1"/>
<dbReference type="Gene3D" id="3.60.10.10">
    <property type="entry name" value="Endonuclease/exonuclease/phosphatase"/>
    <property type="match status" value="1"/>
</dbReference>
<evidence type="ECO:0000259" key="4">
    <source>
        <dbReference type="SMART" id="SM00128"/>
    </source>
</evidence>
<dbReference type="SMART" id="SM00128">
    <property type="entry name" value="IPPc"/>
    <property type="match status" value="1"/>
</dbReference>
<dbReference type="GO" id="GO:0004445">
    <property type="term" value="F:inositol-polyphosphate 5-phosphatase activity"/>
    <property type="evidence" value="ECO:0007669"/>
    <property type="project" value="UniProtKB-EC"/>
</dbReference>
<protein>
    <recommendedName>
        <fullName evidence="1">inositol-polyphosphate 5-phosphatase</fullName>
        <ecNumber evidence="1">3.1.3.56</ecNumber>
    </recommendedName>
</protein>
<dbReference type="Proteomes" id="UP001608902">
    <property type="component" value="Unassembled WGS sequence"/>
</dbReference>
<dbReference type="Pfam" id="PF22669">
    <property type="entry name" value="Exo_endo_phos2"/>
    <property type="match status" value="1"/>
</dbReference>
<comment type="caution">
    <text evidence="5">The sequence shown here is derived from an EMBL/GenBank/DDBJ whole genome shotgun (WGS) entry which is preliminary data.</text>
</comment>
<dbReference type="InterPro" id="IPR000300">
    <property type="entry name" value="IPPc"/>
</dbReference>
<reference evidence="5 6" key="1">
    <citation type="submission" date="2024-08" db="EMBL/GenBank/DDBJ databases">
        <title>Gnathostoma spinigerum genome.</title>
        <authorList>
            <person name="Gonzalez-Bertolin B."/>
            <person name="Monzon S."/>
            <person name="Zaballos A."/>
            <person name="Jimenez P."/>
            <person name="Dekumyoy P."/>
            <person name="Varona S."/>
            <person name="Cuesta I."/>
            <person name="Sumanam S."/>
            <person name="Adisakwattana P."/>
            <person name="Gasser R.B."/>
            <person name="Hernandez-Gonzalez A."/>
            <person name="Young N.D."/>
            <person name="Perteguer M.J."/>
        </authorList>
    </citation>
    <scope>NUCLEOTIDE SEQUENCE [LARGE SCALE GENOMIC DNA]</scope>
    <source>
        <strain evidence="5">AL3</strain>
        <tissue evidence="5">Liver</tissue>
    </source>
</reference>
<dbReference type="AlphaFoldDB" id="A0ABD6EHK4"/>
<evidence type="ECO:0000256" key="3">
    <source>
        <dbReference type="ARBA" id="ARBA00023599"/>
    </source>
</evidence>
<evidence type="ECO:0000256" key="1">
    <source>
        <dbReference type="ARBA" id="ARBA00012997"/>
    </source>
</evidence>
<comment type="similarity">
    <text evidence="3">Belongs to the inositol 1,4,5-trisphosphate 5-phosphatase type I family.</text>
</comment>
<dbReference type="SUPFAM" id="SSF56219">
    <property type="entry name" value="DNase I-like"/>
    <property type="match status" value="1"/>
</dbReference>
<evidence type="ECO:0000313" key="6">
    <source>
        <dbReference type="Proteomes" id="UP001608902"/>
    </source>
</evidence>
<proteinExistence type="inferred from homology"/>
<evidence type="ECO:0000256" key="2">
    <source>
        <dbReference type="ARBA" id="ARBA00022801"/>
    </source>
</evidence>
<dbReference type="InterPro" id="IPR039737">
    <property type="entry name" value="INPP5A"/>
</dbReference>
<feature type="domain" description="Inositol polyphosphate-related phosphatase" evidence="4">
    <location>
        <begin position="1"/>
        <end position="417"/>
    </location>
</feature>
<dbReference type="InterPro" id="IPR036691">
    <property type="entry name" value="Endo/exonu/phosph_ase_sf"/>
</dbReference>
<gene>
    <name evidence="5" type="ORF">AB6A40_006157</name>
</gene>
<keyword evidence="2" id="KW-0378">Hydrolase</keyword>
<dbReference type="PANTHER" id="PTHR12997:SF2">
    <property type="entry name" value="INOSITOL POLYPHOSPHATE-5-PHOSPHATASE A"/>
    <property type="match status" value="1"/>
</dbReference>
<keyword evidence="6" id="KW-1185">Reference proteome</keyword>
<name>A0ABD6EHK4_9BILA</name>
<evidence type="ECO:0000313" key="5">
    <source>
        <dbReference type="EMBL" id="MFH4979448.1"/>
    </source>
</evidence>
<sequence length="418" mass="48360">MKKKFFFVTANVGSLFEESCRIHNGWLTTIVQEIENSKAVFVVIHMQEVGGKNYEECVQQVPGLVQNLQNELEKFGYSTGRAYMDLEYELEDSYTALGSLFFIHDSSLQLFEQYNFTSKQFLKLDEGFILMTKNLDNSEFLIKEKFPTHFCPAIVRWRRKGYLHCRFRYNSMQFDLVNVHLFHDESNIALIHENPSLYSDNRKRALNYVLEEASKLACGSQPLFVFGDLNFRLDPPSFLNRITEDGDLRLEAVDGYTSGNLIETAVNELSKKDDANLGDSLRRTVSAIEFRRSPYGSRTDLPSSCILRIEKKRFDYFNHKKLLSEWHVYLEDDKEAKNFPSLNELPICFPPTYPWSEDPDESKTFMKTRAPAWCDRILMNDPAYSLVTSDRKATYDSIGKEICMGDHKPVVLSFSIPG</sequence>